<dbReference type="GO" id="GO:0008934">
    <property type="term" value="F:inositol monophosphate 1-phosphatase activity"/>
    <property type="evidence" value="ECO:0007669"/>
    <property type="project" value="TreeGrafter"/>
</dbReference>
<dbReference type="GO" id="GO:0046872">
    <property type="term" value="F:metal ion binding"/>
    <property type="evidence" value="ECO:0007669"/>
    <property type="project" value="UniProtKB-KW"/>
</dbReference>
<dbReference type="RefSeq" id="WP_189988239.1">
    <property type="nucleotide sequence ID" value="NZ_BMZS01000003.1"/>
</dbReference>
<gene>
    <name evidence="3" type="ORF">GCM10017083_14010</name>
</gene>
<evidence type="ECO:0000313" key="3">
    <source>
        <dbReference type="EMBL" id="GHD45701.1"/>
    </source>
</evidence>
<dbReference type="PANTHER" id="PTHR20854:SF4">
    <property type="entry name" value="INOSITOL-1-MONOPHOSPHATASE-RELATED"/>
    <property type="match status" value="1"/>
</dbReference>
<dbReference type="SUPFAM" id="SSF56655">
    <property type="entry name" value="Carbohydrate phosphatase"/>
    <property type="match status" value="1"/>
</dbReference>
<evidence type="ECO:0000256" key="2">
    <source>
        <dbReference type="PIRSR" id="PIRSR600760-2"/>
    </source>
</evidence>
<reference evidence="3" key="2">
    <citation type="submission" date="2020-09" db="EMBL/GenBank/DDBJ databases">
        <authorList>
            <person name="Sun Q."/>
            <person name="Kim S."/>
        </authorList>
    </citation>
    <scope>NUCLEOTIDE SEQUENCE</scope>
    <source>
        <strain evidence="3">KCTC 42651</strain>
    </source>
</reference>
<comment type="cofactor">
    <cofactor evidence="2">
        <name>Mg(2+)</name>
        <dbReference type="ChEBI" id="CHEBI:18420"/>
    </cofactor>
</comment>
<keyword evidence="2" id="KW-0479">Metal-binding</keyword>
<name>A0A918XQA9_9PROT</name>
<reference evidence="3" key="1">
    <citation type="journal article" date="2014" name="Int. J. Syst. Evol. Microbiol.">
        <title>Complete genome sequence of Corynebacterium casei LMG S-19264T (=DSM 44701T), isolated from a smear-ripened cheese.</title>
        <authorList>
            <consortium name="US DOE Joint Genome Institute (JGI-PGF)"/>
            <person name="Walter F."/>
            <person name="Albersmeier A."/>
            <person name="Kalinowski J."/>
            <person name="Ruckert C."/>
        </authorList>
    </citation>
    <scope>NUCLEOTIDE SEQUENCE</scope>
    <source>
        <strain evidence="3">KCTC 42651</strain>
    </source>
</reference>
<feature type="binding site" evidence="2">
    <location>
        <position position="208"/>
    </location>
    <ligand>
        <name>Mg(2+)</name>
        <dbReference type="ChEBI" id="CHEBI:18420"/>
        <label>1</label>
        <note>catalytic</note>
    </ligand>
</feature>
<dbReference type="Proteomes" id="UP000630353">
    <property type="component" value="Unassembled WGS sequence"/>
</dbReference>
<proteinExistence type="inferred from homology"/>
<dbReference type="EMBL" id="BMZS01000003">
    <property type="protein sequence ID" value="GHD45701.1"/>
    <property type="molecule type" value="Genomic_DNA"/>
</dbReference>
<feature type="binding site" evidence="2">
    <location>
        <position position="83"/>
    </location>
    <ligand>
        <name>Mg(2+)</name>
        <dbReference type="ChEBI" id="CHEBI:18420"/>
        <label>1</label>
        <note>catalytic</note>
    </ligand>
</feature>
<dbReference type="GO" id="GO:0006020">
    <property type="term" value="P:inositol metabolic process"/>
    <property type="evidence" value="ECO:0007669"/>
    <property type="project" value="TreeGrafter"/>
</dbReference>
<dbReference type="PRINTS" id="PR00377">
    <property type="entry name" value="IMPHPHTASES"/>
</dbReference>
<sequence>MTATSDFRQLAEHLADTARGIVRDGRDRLAMDIKADGSPVTAIDKAVEKALREILAREAPDHGIMGEEFPSVGLEHEFVWVLDPIDGTKQFAAGLPGFGVLIALCRNQKPELGIIEQPLTGERTLGISGDGCWLNGRAIRTSGRTEIAECIAGICNPDSFGPSHDPGMQRLRTATRWNVWDTGCLGYASLARGAIDVTINGPNLDPFDICALVPVIQGAGGEISAWDGSALTLHSEGAIVASASAGLHEAVRGLLNASA</sequence>
<dbReference type="AlphaFoldDB" id="A0A918XQA9"/>
<organism evidence="3 4">
    <name type="scientific">Thalassobaculum fulvum</name>
    <dbReference type="NCBI Taxonomy" id="1633335"/>
    <lineage>
        <taxon>Bacteria</taxon>
        <taxon>Pseudomonadati</taxon>
        <taxon>Pseudomonadota</taxon>
        <taxon>Alphaproteobacteria</taxon>
        <taxon>Rhodospirillales</taxon>
        <taxon>Thalassobaculaceae</taxon>
        <taxon>Thalassobaculum</taxon>
    </lineage>
</organism>
<dbReference type="Gene3D" id="3.40.190.80">
    <property type="match status" value="1"/>
</dbReference>
<keyword evidence="2" id="KW-0460">Magnesium</keyword>
<accession>A0A918XQA9</accession>
<comment type="similarity">
    <text evidence="1">Belongs to the inositol monophosphatase superfamily.</text>
</comment>
<evidence type="ECO:0000256" key="1">
    <source>
        <dbReference type="ARBA" id="ARBA00009759"/>
    </source>
</evidence>
<evidence type="ECO:0000313" key="4">
    <source>
        <dbReference type="Proteomes" id="UP000630353"/>
    </source>
</evidence>
<dbReference type="GO" id="GO:0007165">
    <property type="term" value="P:signal transduction"/>
    <property type="evidence" value="ECO:0007669"/>
    <property type="project" value="TreeGrafter"/>
</dbReference>
<dbReference type="InterPro" id="IPR000760">
    <property type="entry name" value="Inositol_monophosphatase-like"/>
</dbReference>
<dbReference type="Pfam" id="PF00459">
    <property type="entry name" value="Inositol_P"/>
    <property type="match status" value="1"/>
</dbReference>
<protein>
    <submittedName>
        <fullName evidence="3">Histidinol-phosphatase</fullName>
    </submittedName>
</protein>
<comment type="caution">
    <text evidence="3">The sequence shown here is derived from an EMBL/GenBank/DDBJ whole genome shotgun (WGS) entry which is preliminary data.</text>
</comment>
<feature type="binding site" evidence="2">
    <location>
        <position position="85"/>
    </location>
    <ligand>
        <name>Mg(2+)</name>
        <dbReference type="ChEBI" id="CHEBI:18420"/>
        <label>1</label>
        <note>catalytic</note>
    </ligand>
</feature>
<dbReference type="Gene3D" id="3.30.540.10">
    <property type="entry name" value="Fructose-1,6-Bisphosphatase, subunit A, domain 1"/>
    <property type="match status" value="1"/>
</dbReference>
<feature type="binding site" evidence="2">
    <location>
        <position position="67"/>
    </location>
    <ligand>
        <name>Mg(2+)</name>
        <dbReference type="ChEBI" id="CHEBI:18420"/>
        <label>1</label>
        <note>catalytic</note>
    </ligand>
</feature>
<dbReference type="PANTHER" id="PTHR20854">
    <property type="entry name" value="INOSITOL MONOPHOSPHATASE"/>
    <property type="match status" value="1"/>
</dbReference>
<feature type="binding site" evidence="2">
    <location>
        <position position="86"/>
    </location>
    <ligand>
        <name>Mg(2+)</name>
        <dbReference type="ChEBI" id="CHEBI:18420"/>
        <label>1</label>
        <note>catalytic</note>
    </ligand>
</feature>
<keyword evidence="4" id="KW-1185">Reference proteome</keyword>